<accession>A0A914YK85</accession>
<name>A0A914YK85_9BILA</name>
<dbReference type="InterPro" id="IPR001304">
    <property type="entry name" value="C-type_lectin-like"/>
</dbReference>
<reference evidence="4" key="1">
    <citation type="submission" date="2022-11" db="UniProtKB">
        <authorList>
            <consortium name="WormBaseParasite"/>
        </authorList>
    </citation>
    <scope>IDENTIFICATION</scope>
</reference>
<sequence length="300" mass="34540">MAQKLIFLLFFLTSIKAAETSILCPDESYEWQRSCYFFENKSTGFADAESFCASMEGHLVAIHDGFTNTLISQKAQNFFHESTVTDFWIGLTDLMILGNWTWMDGTYLNYTNWASNEPQNITGNFCAVVTLSNGLWKADDCFKQNPFVCRVEPTTTSTTTTTTTTQYPIYANCTRPFTYFEPTHSCYGYGNWTRKGMNWAESERYCQRFGGHLTSIHSYEEMQFIAAFGIAMYTNIWIGGYSNDGGNTWKWSDNTPWENKFWYPGYPKLNTSACLQVSDLIIDHLCTDEYRMICKIPLHL</sequence>
<dbReference type="Proteomes" id="UP000887577">
    <property type="component" value="Unplaced"/>
</dbReference>
<dbReference type="CDD" id="cd00037">
    <property type="entry name" value="CLECT"/>
    <property type="match status" value="2"/>
</dbReference>
<feature type="signal peptide" evidence="1">
    <location>
        <begin position="1"/>
        <end position="17"/>
    </location>
</feature>
<dbReference type="InterPro" id="IPR050111">
    <property type="entry name" value="C-type_lectin/snaclec_domain"/>
</dbReference>
<evidence type="ECO:0000313" key="3">
    <source>
        <dbReference type="Proteomes" id="UP000887577"/>
    </source>
</evidence>
<dbReference type="Pfam" id="PF00059">
    <property type="entry name" value="Lectin_C"/>
    <property type="match status" value="2"/>
</dbReference>
<proteinExistence type="predicted"/>
<feature type="chain" id="PRO_5037172854" evidence="1">
    <location>
        <begin position="18"/>
        <end position="300"/>
    </location>
</feature>
<keyword evidence="1" id="KW-0732">Signal</keyword>
<feature type="domain" description="C-type lectin" evidence="2">
    <location>
        <begin position="31"/>
        <end position="150"/>
    </location>
</feature>
<dbReference type="AlphaFoldDB" id="A0A914YK85"/>
<evidence type="ECO:0000256" key="1">
    <source>
        <dbReference type="SAM" id="SignalP"/>
    </source>
</evidence>
<evidence type="ECO:0000259" key="2">
    <source>
        <dbReference type="PROSITE" id="PS50041"/>
    </source>
</evidence>
<dbReference type="Gene3D" id="3.10.100.10">
    <property type="entry name" value="Mannose-Binding Protein A, subunit A"/>
    <property type="match status" value="2"/>
</dbReference>
<evidence type="ECO:0000313" key="4">
    <source>
        <dbReference type="WBParaSite" id="PSU_v2.g19747.t1"/>
    </source>
</evidence>
<feature type="domain" description="C-type lectin" evidence="2">
    <location>
        <begin position="186"/>
        <end position="295"/>
    </location>
</feature>
<dbReference type="PANTHER" id="PTHR22803">
    <property type="entry name" value="MANNOSE, PHOSPHOLIPASE, LECTIN RECEPTOR RELATED"/>
    <property type="match status" value="1"/>
</dbReference>
<dbReference type="SUPFAM" id="SSF56436">
    <property type="entry name" value="C-type lectin-like"/>
    <property type="match status" value="2"/>
</dbReference>
<dbReference type="PROSITE" id="PS50041">
    <property type="entry name" value="C_TYPE_LECTIN_2"/>
    <property type="match status" value="2"/>
</dbReference>
<keyword evidence="3" id="KW-1185">Reference proteome</keyword>
<dbReference type="WBParaSite" id="PSU_v2.g19747.t1">
    <property type="protein sequence ID" value="PSU_v2.g19747.t1"/>
    <property type="gene ID" value="PSU_v2.g19747"/>
</dbReference>
<organism evidence="3 4">
    <name type="scientific">Panagrolaimus superbus</name>
    <dbReference type="NCBI Taxonomy" id="310955"/>
    <lineage>
        <taxon>Eukaryota</taxon>
        <taxon>Metazoa</taxon>
        <taxon>Ecdysozoa</taxon>
        <taxon>Nematoda</taxon>
        <taxon>Chromadorea</taxon>
        <taxon>Rhabditida</taxon>
        <taxon>Tylenchina</taxon>
        <taxon>Panagrolaimomorpha</taxon>
        <taxon>Panagrolaimoidea</taxon>
        <taxon>Panagrolaimidae</taxon>
        <taxon>Panagrolaimus</taxon>
    </lineage>
</organism>
<dbReference type="SMART" id="SM00034">
    <property type="entry name" value="CLECT"/>
    <property type="match status" value="2"/>
</dbReference>
<protein>
    <submittedName>
        <fullName evidence="4">C-type lectin domain-containing protein</fullName>
    </submittedName>
</protein>
<dbReference type="InterPro" id="IPR016186">
    <property type="entry name" value="C-type_lectin-like/link_sf"/>
</dbReference>
<dbReference type="InterPro" id="IPR016187">
    <property type="entry name" value="CTDL_fold"/>
</dbReference>